<comment type="function">
    <text evidence="7">Aquaglyceroporin that may modulate the water content and osmolytes during anhydrobiosis.</text>
</comment>
<feature type="transmembrane region" description="Helical" evidence="9">
    <location>
        <begin position="238"/>
        <end position="258"/>
    </location>
</feature>
<dbReference type="AlphaFoldDB" id="A0A1I7YCB0"/>
<dbReference type="GO" id="GO:0015250">
    <property type="term" value="F:water channel activity"/>
    <property type="evidence" value="ECO:0007669"/>
    <property type="project" value="TreeGrafter"/>
</dbReference>
<dbReference type="WBParaSite" id="L893_g14922.t1">
    <property type="protein sequence ID" value="L893_g14922.t1"/>
    <property type="gene ID" value="L893_g14922"/>
</dbReference>
<dbReference type="PANTHER" id="PTHR43829:SF9">
    <property type="entry name" value="AQUAPORIN-9"/>
    <property type="match status" value="1"/>
</dbReference>
<comment type="similarity">
    <text evidence="2 8">Belongs to the MIP/aquaporin (TC 1.A.8) family.</text>
</comment>
<keyword evidence="5 9" id="KW-1133">Transmembrane helix</keyword>
<name>A0A1I7YCB0_9BILA</name>
<dbReference type="GO" id="GO:0016323">
    <property type="term" value="C:basolateral plasma membrane"/>
    <property type="evidence" value="ECO:0007669"/>
    <property type="project" value="TreeGrafter"/>
</dbReference>
<feature type="transmembrane region" description="Helical" evidence="9">
    <location>
        <begin position="104"/>
        <end position="124"/>
    </location>
</feature>
<evidence type="ECO:0000313" key="10">
    <source>
        <dbReference type="Proteomes" id="UP000095287"/>
    </source>
</evidence>
<evidence type="ECO:0000256" key="1">
    <source>
        <dbReference type="ARBA" id="ARBA00004141"/>
    </source>
</evidence>
<comment type="subcellular location">
    <subcellularLocation>
        <location evidence="1">Membrane</location>
        <topology evidence="1">Multi-pass membrane protein</topology>
    </subcellularLocation>
</comment>
<keyword evidence="3 8" id="KW-0813">Transport</keyword>
<dbReference type="GO" id="GO:0015254">
    <property type="term" value="F:glycerol channel activity"/>
    <property type="evidence" value="ECO:0007669"/>
    <property type="project" value="TreeGrafter"/>
</dbReference>
<dbReference type="Gene3D" id="1.20.1080.10">
    <property type="entry name" value="Glycerol uptake facilitator protein"/>
    <property type="match status" value="1"/>
</dbReference>
<evidence type="ECO:0000256" key="5">
    <source>
        <dbReference type="ARBA" id="ARBA00022989"/>
    </source>
</evidence>
<feature type="transmembrane region" description="Helical" evidence="9">
    <location>
        <begin position="289"/>
        <end position="312"/>
    </location>
</feature>
<dbReference type="Pfam" id="PF00230">
    <property type="entry name" value="MIP"/>
    <property type="match status" value="1"/>
</dbReference>
<dbReference type="NCBIfam" id="TIGR00861">
    <property type="entry name" value="MIP"/>
    <property type="match status" value="1"/>
</dbReference>
<organism evidence="10 11">
    <name type="scientific">Steinernema glaseri</name>
    <dbReference type="NCBI Taxonomy" id="37863"/>
    <lineage>
        <taxon>Eukaryota</taxon>
        <taxon>Metazoa</taxon>
        <taxon>Ecdysozoa</taxon>
        <taxon>Nematoda</taxon>
        <taxon>Chromadorea</taxon>
        <taxon>Rhabditida</taxon>
        <taxon>Tylenchina</taxon>
        <taxon>Panagrolaimomorpha</taxon>
        <taxon>Strongyloidoidea</taxon>
        <taxon>Steinernematidae</taxon>
        <taxon>Steinernema</taxon>
    </lineage>
</organism>
<feature type="transmembrane region" description="Helical" evidence="9">
    <location>
        <begin position="208"/>
        <end position="226"/>
    </location>
</feature>
<dbReference type="InterPro" id="IPR023271">
    <property type="entry name" value="Aquaporin-like"/>
</dbReference>
<evidence type="ECO:0000256" key="6">
    <source>
        <dbReference type="ARBA" id="ARBA00023136"/>
    </source>
</evidence>
<dbReference type="SUPFAM" id="SSF81338">
    <property type="entry name" value="Aquaporin-like"/>
    <property type="match status" value="1"/>
</dbReference>
<dbReference type="Proteomes" id="UP000095287">
    <property type="component" value="Unplaced"/>
</dbReference>
<feature type="transmembrane region" description="Helical" evidence="9">
    <location>
        <begin position="145"/>
        <end position="170"/>
    </location>
</feature>
<protein>
    <submittedName>
        <fullName evidence="11">Aquaporin-9</fullName>
    </submittedName>
</protein>
<reference evidence="11" key="1">
    <citation type="submission" date="2016-11" db="UniProtKB">
        <authorList>
            <consortium name="WormBaseParasite"/>
        </authorList>
    </citation>
    <scope>IDENTIFICATION</scope>
</reference>
<evidence type="ECO:0000256" key="2">
    <source>
        <dbReference type="ARBA" id="ARBA00006175"/>
    </source>
</evidence>
<sequence length="339" mass="37039">MKRLPPQKRRCNIRLCVKRSPISDPAPRTGLCRARRVPSVLRHLTLLRFSADAMLDSLRSKLSLKSPLGRALLGEFVGTAVLLLIICCVCAQEKLASPKLNEMININVGVGLAVAFGIAITAKLSGGHINPAVSVMFLSFRQISFIKFALYCVAQTLGAFVGAALTYVVYYDALNNYDGGVRSVYGPKSTIGVFASVPSEFLSPVNGLADHIIGTAIFCIFICHITDKRNSYPAWAQPLLIGLNFVMIGTAFGLNAGYPYNPARDLAPRLFALLAGYGWEVFSFNNYSWFWVPLVGPMLGGVLGGWIYQLAVGFHVPDDREKNEYELVAVKNGKEQEDA</sequence>
<evidence type="ECO:0000256" key="3">
    <source>
        <dbReference type="ARBA" id="ARBA00022448"/>
    </source>
</evidence>
<evidence type="ECO:0000256" key="8">
    <source>
        <dbReference type="RuleBase" id="RU000477"/>
    </source>
</evidence>
<keyword evidence="10" id="KW-1185">Reference proteome</keyword>
<dbReference type="CDD" id="cd00333">
    <property type="entry name" value="MIP"/>
    <property type="match status" value="1"/>
</dbReference>
<evidence type="ECO:0000313" key="11">
    <source>
        <dbReference type="WBParaSite" id="L893_g14922.t1"/>
    </source>
</evidence>
<keyword evidence="6 9" id="KW-0472">Membrane</keyword>
<dbReference type="InterPro" id="IPR050363">
    <property type="entry name" value="MIP/Aquaporin"/>
</dbReference>
<feature type="transmembrane region" description="Helical" evidence="9">
    <location>
        <begin position="71"/>
        <end position="92"/>
    </location>
</feature>
<dbReference type="PRINTS" id="PR00783">
    <property type="entry name" value="MINTRINSICP"/>
</dbReference>
<keyword evidence="4 8" id="KW-0812">Transmembrane</keyword>
<accession>A0A1I7YCB0</accession>
<evidence type="ECO:0000256" key="4">
    <source>
        <dbReference type="ARBA" id="ARBA00022692"/>
    </source>
</evidence>
<dbReference type="InterPro" id="IPR000425">
    <property type="entry name" value="MIP"/>
</dbReference>
<dbReference type="PANTHER" id="PTHR43829">
    <property type="entry name" value="AQUAPORIN OR AQUAGLYCEROPORIN RELATED"/>
    <property type="match status" value="1"/>
</dbReference>
<proteinExistence type="inferred from homology"/>
<evidence type="ECO:0000256" key="7">
    <source>
        <dbReference type="ARBA" id="ARBA00045280"/>
    </source>
</evidence>
<evidence type="ECO:0000256" key="9">
    <source>
        <dbReference type="SAM" id="Phobius"/>
    </source>
</evidence>